<reference evidence="1" key="1">
    <citation type="submission" date="2021-03" db="EMBL/GenBank/DDBJ databases">
        <title>Draft genome sequence of rust myrtle Austropuccinia psidii MF-1, a brazilian biotype.</title>
        <authorList>
            <person name="Quecine M.C."/>
            <person name="Pachon D.M.R."/>
            <person name="Bonatelli M.L."/>
            <person name="Correr F.H."/>
            <person name="Franceschini L.M."/>
            <person name="Leite T.F."/>
            <person name="Margarido G.R.A."/>
            <person name="Almeida C.A."/>
            <person name="Ferrarezi J.A."/>
            <person name="Labate C.A."/>
        </authorList>
    </citation>
    <scope>NUCLEOTIDE SEQUENCE</scope>
    <source>
        <strain evidence="1">MF-1</strain>
    </source>
</reference>
<dbReference type="OrthoDB" id="8034633at2759"/>
<proteinExistence type="predicted"/>
<organism evidence="1 2">
    <name type="scientific">Austropuccinia psidii MF-1</name>
    <dbReference type="NCBI Taxonomy" id="1389203"/>
    <lineage>
        <taxon>Eukaryota</taxon>
        <taxon>Fungi</taxon>
        <taxon>Dikarya</taxon>
        <taxon>Basidiomycota</taxon>
        <taxon>Pucciniomycotina</taxon>
        <taxon>Pucciniomycetes</taxon>
        <taxon>Pucciniales</taxon>
        <taxon>Sphaerophragmiaceae</taxon>
        <taxon>Austropuccinia</taxon>
    </lineage>
</organism>
<sequence>MEDLSILKINYQLIILQDNVYERAKNTNQFATHLEKSDSERQKLKNEIIENVEQIDKNYEPHMPRHSTPLTEERPSVKGSLTPFLGENPICAKDIPKLEEWRTFSGEGEYSHIEFIRTIDMLQEYFNITDEIRAGKLHSMFTRTAKKWYYKMRQDHGKHDWSWWKYEVITKWANNSWWFKMENAFERAICNSEKDKPLTQFLKQKDRLCALHPDMSDNMTDMKSLGKCGGELEHDIKCRCVEACSIEDYINALEDIITRTRIGKRWTKISMESKMIPKISREDRRPEKPVFKCHKYGSTSNLANTCTKK</sequence>
<evidence type="ECO:0000313" key="2">
    <source>
        <dbReference type="Proteomes" id="UP000765509"/>
    </source>
</evidence>
<name>A0A9Q3PJ08_9BASI</name>
<evidence type="ECO:0000313" key="1">
    <source>
        <dbReference type="EMBL" id="MBW0562086.1"/>
    </source>
</evidence>
<accession>A0A9Q3PJ08</accession>
<comment type="caution">
    <text evidence="1">The sequence shown here is derived from an EMBL/GenBank/DDBJ whole genome shotgun (WGS) entry which is preliminary data.</text>
</comment>
<evidence type="ECO:0008006" key="3">
    <source>
        <dbReference type="Google" id="ProtNLM"/>
    </source>
</evidence>
<gene>
    <name evidence="1" type="ORF">O181_101801</name>
</gene>
<keyword evidence="2" id="KW-1185">Reference proteome</keyword>
<dbReference type="EMBL" id="AVOT02071959">
    <property type="protein sequence ID" value="MBW0562086.1"/>
    <property type="molecule type" value="Genomic_DNA"/>
</dbReference>
<dbReference type="Proteomes" id="UP000765509">
    <property type="component" value="Unassembled WGS sequence"/>
</dbReference>
<protein>
    <recommendedName>
        <fullName evidence="3">Retrotransposon gag domain-containing protein</fullName>
    </recommendedName>
</protein>
<dbReference type="AlphaFoldDB" id="A0A9Q3PJ08"/>